<evidence type="ECO:0000256" key="2">
    <source>
        <dbReference type="SAM" id="Phobius"/>
    </source>
</evidence>
<dbReference type="AlphaFoldDB" id="A0A4Y3TPT1"/>
<organism evidence="3 4">
    <name type="scientific">Acetobacter orleanensis</name>
    <dbReference type="NCBI Taxonomy" id="104099"/>
    <lineage>
        <taxon>Bacteria</taxon>
        <taxon>Pseudomonadati</taxon>
        <taxon>Pseudomonadota</taxon>
        <taxon>Alphaproteobacteria</taxon>
        <taxon>Acetobacterales</taxon>
        <taxon>Acetobacteraceae</taxon>
        <taxon>Acetobacter</taxon>
    </lineage>
</organism>
<keyword evidence="4" id="KW-1185">Reference proteome</keyword>
<sequence>MTPYLWWGLTIVVIVSLIALITFAFRAGDNAQNVHSSELAAEDAEVVAGVQANMAKAQAEGPQDKDQLLQRLDAGTG</sequence>
<accession>A0A4Y3TPT1</accession>
<dbReference type="STRING" id="104099.AD949_10725"/>
<proteinExistence type="predicted"/>
<feature type="transmembrane region" description="Helical" evidence="2">
    <location>
        <begin position="6"/>
        <end position="25"/>
    </location>
</feature>
<feature type="region of interest" description="Disordered" evidence="1">
    <location>
        <begin position="57"/>
        <end position="77"/>
    </location>
</feature>
<evidence type="ECO:0000313" key="4">
    <source>
        <dbReference type="Proteomes" id="UP000317617"/>
    </source>
</evidence>
<dbReference type="RefSeq" id="WP_048835439.1">
    <property type="nucleotide sequence ID" value="NZ_BJMU01000005.1"/>
</dbReference>
<protein>
    <submittedName>
        <fullName evidence="3">Uncharacterized protein</fullName>
    </submittedName>
</protein>
<dbReference type="EMBL" id="BJMU01000005">
    <property type="protein sequence ID" value="GEB82815.1"/>
    <property type="molecule type" value="Genomic_DNA"/>
</dbReference>
<evidence type="ECO:0000313" key="3">
    <source>
        <dbReference type="EMBL" id="GEB82815.1"/>
    </source>
</evidence>
<name>A0A4Y3TPT1_9PROT</name>
<gene>
    <name evidence="3" type="ORF">AOR01nite_12920</name>
</gene>
<keyword evidence="2" id="KW-0812">Transmembrane</keyword>
<keyword evidence="2" id="KW-1133">Transmembrane helix</keyword>
<evidence type="ECO:0000256" key="1">
    <source>
        <dbReference type="SAM" id="MobiDB-lite"/>
    </source>
</evidence>
<comment type="caution">
    <text evidence="3">The sequence shown here is derived from an EMBL/GenBank/DDBJ whole genome shotgun (WGS) entry which is preliminary data.</text>
</comment>
<keyword evidence="2" id="KW-0472">Membrane</keyword>
<reference evidence="3 4" key="1">
    <citation type="submission" date="2019-06" db="EMBL/GenBank/DDBJ databases">
        <title>Whole genome shotgun sequence of Acetobacter orleanensis NBRC 13752.</title>
        <authorList>
            <person name="Hosoyama A."/>
            <person name="Uohara A."/>
            <person name="Ohji S."/>
            <person name="Ichikawa N."/>
        </authorList>
    </citation>
    <scope>NUCLEOTIDE SEQUENCE [LARGE SCALE GENOMIC DNA]</scope>
    <source>
        <strain evidence="3 4">NBRC 13752</strain>
    </source>
</reference>
<dbReference type="OrthoDB" id="7225865at2"/>
<dbReference type="Proteomes" id="UP000317617">
    <property type="component" value="Unassembled WGS sequence"/>
</dbReference>